<evidence type="ECO:0000256" key="3">
    <source>
        <dbReference type="ARBA" id="ARBA00022840"/>
    </source>
</evidence>
<feature type="domain" description="SF3 helicase" evidence="4">
    <location>
        <begin position="154"/>
        <end position="309"/>
    </location>
</feature>
<keyword evidence="1" id="KW-0547">Nucleotide-binding</keyword>
<reference evidence="5 6" key="1">
    <citation type="journal article" date="2012" name="J. Bacteriol.">
        <title>Genome Sequence of Oceanibaculum indicum Type Strain P24.</title>
        <authorList>
            <person name="Lai Q."/>
            <person name="Shao Z."/>
        </authorList>
    </citation>
    <scope>NUCLEOTIDE SEQUENCE [LARGE SCALE GENOMIC DNA]</scope>
    <source>
        <strain evidence="5 6">P24</strain>
    </source>
</reference>
<dbReference type="GO" id="GO:0005524">
    <property type="term" value="F:ATP binding"/>
    <property type="evidence" value="ECO:0007669"/>
    <property type="project" value="UniProtKB-KW"/>
</dbReference>
<keyword evidence="3" id="KW-0067">ATP-binding</keyword>
<dbReference type="Gene3D" id="3.40.50.300">
    <property type="entry name" value="P-loop containing nucleotide triphosphate hydrolases"/>
    <property type="match status" value="1"/>
</dbReference>
<dbReference type="AlphaFoldDB" id="K2IL72"/>
<dbReference type="GO" id="GO:0016787">
    <property type="term" value="F:hydrolase activity"/>
    <property type="evidence" value="ECO:0007669"/>
    <property type="project" value="UniProtKB-KW"/>
</dbReference>
<dbReference type="Pfam" id="PF19263">
    <property type="entry name" value="DUF5906"/>
    <property type="match status" value="1"/>
</dbReference>
<accession>K2IL72</accession>
<dbReference type="Proteomes" id="UP000006746">
    <property type="component" value="Unassembled WGS sequence"/>
</dbReference>
<proteinExistence type="predicted"/>
<dbReference type="InterPro" id="IPR027417">
    <property type="entry name" value="P-loop_NTPase"/>
</dbReference>
<keyword evidence="6" id="KW-1185">Reference proteome</keyword>
<dbReference type="InterPro" id="IPR006500">
    <property type="entry name" value="Helicase_put_C_phage/plasmid"/>
</dbReference>
<dbReference type="InterPro" id="IPR051620">
    <property type="entry name" value="ORF904-like_C"/>
</dbReference>
<keyword evidence="2" id="KW-0378">Hydrolase</keyword>
<comment type="caution">
    <text evidence="5">The sequence shown here is derived from an EMBL/GenBank/DDBJ whole genome shotgun (WGS) entry which is preliminary data.</text>
</comment>
<evidence type="ECO:0000313" key="5">
    <source>
        <dbReference type="EMBL" id="EKE70881.1"/>
    </source>
</evidence>
<dbReference type="PANTHER" id="PTHR35372:SF2">
    <property type="entry name" value="SF3 HELICASE DOMAIN-CONTAINING PROTEIN"/>
    <property type="match status" value="1"/>
</dbReference>
<evidence type="ECO:0000259" key="4">
    <source>
        <dbReference type="PROSITE" id="PS51206"/>
    </source>
</evidence>
<protein>
    <submittedName>
        <fullName evidence="5">Primase</fullName>
    </submittedName>
</protein>
<dbReference type="Pfam" id="PF08706">
    <property type="entry name" value="D5_N"/>
    <property type="match status" value="1"/>
</dbReference>
<dbReference type="InterPro" id="IPR045455">
    <property type="entry name" value="NrS-1_pol-like_helicase"/>
</dbReference>
<evidence type="ECO:0000256" key="2">
    <source>
        <dbReference type="ARBA" id="ARBA00022801"/>
    </source>
</evidence>
<dbReference type="RefSeq" id="WP_008945623.1">
    <property type="nucleotide sequence ID" value="NZ_AMRL01000024.1"/>
</dbReference>
<name>K2IL72_9PROT</name>
<dbReference type="eggNOG" id="COG3378">
    <property type="taxonomic scope" value="Bacteria"/>
</dbReference>
<dbReference type="PANTHER" id="PTHR35372">
    <property type="entry name" value="ATP BINDING PROTEIN-RELATED"/>
    <property type="match status" value="1"/>
</dbReference>
<gene>
    <name evidence="5" type="ORF">P24_15099</name>
</gene>
<sequence>MAAKSEPPNKLAEEIMEERRLIADDGGRLYEYDAGFWRQLSDAELHAWALAVDGPRSTSARRRGEIVSFLRAACHQPVTWGRVADYEIACRNGVVDCRSGEIRPHRPEDYLERVMAWDYSPRAQCPRWLACLEDWFGDPDAPPPEDRGEGQQPPEIEALQEFFGYIVLGHARYKKALVLFGESNSGKTVPLHVAKHMVGQDACCTLAVEHMDNPVLRWVIKGKLLNVVTELSVDAVVADGGFKTLISTEEPVLLNGKNEKPELYTPRAKHVFATNSLPRLNDRTEGVLNRLLIVPFTRVIPPDRQDDGLEAALLEEMQGILCWAIEGAKRLVERRGRFTEVPKAREVLSEMRIDANPVRQFLRERLMPDNKSAIPLATLVDVYNRWNKGSRKISTRFLGKLLRECGQVVKNVRYSDDGVMSSLIGFRVNPYRPPSSFQVRPEAIMAVGPEVTGAADAEAPPEVDEGEV</sequence>
<evidence type="ECO:0000313" key="6">
    <source>
        <dbReference type="Proteomes" id="UP000006746"/>
    </source>
</evidence>
<dbReference type="SUPFAM" id="SSF52540">
    <property type="entry name" value="P-loop containing nucleoside triphosphate hydrolases"/>
    <property type="match status" value="1"/>
</dbReference>
<dbReference type="InterPro" id="IPR014818">
    <property type="entry name" value="Phage/plasmid_primase_P4_C"/>
</dbReference>
<dbReference type="PROSITE" id="PS51206">
    <property type="entry name" value="SF3_HELICASE_1"/>
    <property type="match status" value="1"/>
</dbReference>
<dbReference type="STRING" id="1207063.P24_15099"/>
<dbReference type="NCBIfam" id="TIGR01613">
    <property type="entry name" value="primase_Cterm"/>
    <property type="match status" value="1"/>
</dbReference>
<evidence type="ECO:0000256" key="1">
    <source>
        <dbReference type="ARBA" id="ARBA00022741"/>
    </source>
</evidence>
<dbReference type="EMBL" id="AMRL01000024">
    <property type="protein sequence ID" value="EKE70881.1"/>
    <property type="molecule type" value="Genomic_DNA"/>
</dbReference>
<organism evidence="5 6">
    <name type="scientific">Oceanibaculum indicum P24</name>
    <dbReference type="NCBI Taxonomy" id="1207063"/>
    <lineage>
        <taxon>Bacteria</taxon>
        <taxon>Pseudomonadati</taxon>
        <taxon>Pseudomonadota</taxon>
        <taxon>Alphaproteobacteria</taxon>
        <taxon>Rhodospirillales</taxon>
        <taxon>Oceanibaculaceae</taxon>
        <taxon>Oceanibaculum</taxon>
    </lineage>
</organism>
<dbReference type="InterPro" id="IPR014015">
    <property type="entry name" value="Helicase_SF3_DNA-vir"/>
</dbReference>
<dbReference type="SMART" id="SM00885">
    <property type="entry name" value="D5_N"/>
    <property type="match status" value="1"/>
</dbReference>